<accession>A0A6F8PLE9</accession>
<dbReference type="EMBL" id="AP021888">
    <property type="protein sequence ID" value="BBP42820.1"/>
    <property type="molecule type" value="Genomic_DNA"/>
</dbReference>
<protein>
    <submittedName>
        <fullName evidence="2">Uncharacterized protein</fullName>
    </submittedName>
</protein>
<proteinExistence type="predicted"/>
<organism evidence="2 3">
    <name type="scientific">Thiosulfativibrio zosterae</name>
    <dbReference type="NCBI Taxonomy" id="2675053"/>
    <lineage>
        <taxon>Bacteria</taxon>
        <taxon>Pseudomonadati</taxon>
        <taxon>Pseudomonadota</taxon>
        <taxon>Gammaproteobacteria</taxon>
        <taxon>Thiotrichales</taxon>
        <taxon>Piscirickettsiaceae</taxon>
        <taxon>Thiosulfativibrio</taxon>
    </lineage>
</organism>
<evidence type="ECO:0000256" key="1">
    <source>
        <dbReference type="SAM" id="Phobius"/>
    </source>
</evidence>
<keyword evidence="1" id="KW-0812">Transmembrane</keyword>
<dbReference type="KEGG" id="tzo:THMIRHAT_05660"/>
<feature type="transmembrane region" description="Helical" evidence="1">
    <location>
        <begin position="16"/>
        <end position="35"/>
    </location>
</feature>
<sequence length="323" mass="35741">MYVKVIKVRAKQQSGFIMMVFVVILVLGASAYFSGYGENLFFKQKAKLTLENYEDTQIVKSQFWRYSVFQPEFYESDPAGGTGFNLKNIDRIPGPGYFPCVDLDGDGEVLGAETSCGNVTVAGDDTTGFVVGFLPTNFRTRNIFFNKVAPKEFYYILDERFANGNNSYNNGSTGRFAPLNPGLSPTGRLFLNDQDGYVALIIAPGESMVMQDGTIQDRNQAGDALARIADYLDKRFDALGNEVNGNADGDFKFYSQSKSNIGINDTVIGISFSEWQTMMLNRVCAQKTDLEATDANVAFWFNAYDATTNPAGSDWRSFMGNCP</sequence>
<name>A0A6F8PLE9_9GAMM</name>
<keyword evidence="1" id="KW-1133">Transmembrane helix</keyword>
<dbReference type="AlphaFoldDB" id="A0A6F8PLE9"/>
<reference evidence="3" key="1">
    <citation type="submission" date="2019-11" db="EMBL/GenBank/DDBJ databases">
        <title>Isolation and characterization of two novel species in the genus Thiomicrorhabdus.</title>
        <authorList>
            <person name="Mochizuki J."/>
            <person name="Kojima H."/>
            <person name="Fukui M."/>
        </authorList>
    </citation>
    <scope>NUCLEOTIDE SEQUENCE [LARGE SCALE GENOMIC DNA]</scope>
    <source>
        <strain evidence="3">AkT22</strain>
    </source>
</reference>
<keyword evidence="3" id="KW-1185">Reference proteome</keyword>
<keyword evidence="1" id="KW-0472">Membrane</keyword>
<evidence type="ECO:0000313" key="3">
    <source>
        <dbReference type="Proteomes" id="UP000501466"/>
    </source>
</evidence>
<dbReference type="Proteomes" id="UP000501466">
    <property type="component" value="Chromosome"/>
</dbReference>
<gene>
    <name evidence="2" type="ORF">THMIRHAT_05660</name>
</gene>
<evidence type="ECO:0000313" key="2">
    <source>
        <dbReference type="EMBL" id="BBP42820.1"/>
    </source>
</evidence>